<feature type="domain" description="Major facilitator superfamily (MFS) profile" evidence="5">
    <location>
        <begin position="7"/>
        <end position="406"/>
    </location>
</feature>
<keyword evidence="3 4" id="KW-0472">Membrane</keyword>
<dbReference type="Pfam" id="PF07690">
    <property type="entry name" value="MFS_1"/>
    <property type="match status" value="1"/>
</dbReference>
<feature type="transmembrane region" description="Helical" evidence="4">
    <location>
        <begin position="380"/>
        <end position="401"/>
    </location>
</feature>
<dbReference type="InterPro" id="IPR011701">
    <property type="entry name" value="MFS"/>
</dbReference>
<dbReference type="EMBL" id="SRLE01000012">
    <property type="protein sequence ID" value="TGD71771.1"/>
    <property type="molecule type" value="Genomic_DNA"/>
</dbReference>
<dbReference type="PANTHER" id="PTHR11360">
    <property type="entry name" value="MONOCARBOXYLATE TRANSPORTER"/>
    <property type="match status" value="1"/>
</dbReference>
<sequence>MAVSFAVGWRQILASFMMLAATGMIAATYSLVAVPLAEEFQPTRTVLMLSMTVLSGTCAVLAPFLGTLLDKISLRHAMLAGGLMLGAGYATLSLCTTFNQVLLVFGVLMAPANLLTGPLAVTVLLSRWFAERRGRAVGFAVAGISAGGFCFPLVIQALLNHFPWREAYQWLGLILAGLTAAAAAMVVNHPSQRGLHPDGAAEAPAMAQAEMARAPVSPRQVLANPAFWMIAGTVAVVTAGMKGMITNLAPMVMDTGIDVARAAPLISVFAGCSFLAKLSFAAMSDRMGPKLLMNLALGGFASGMICLTQAENGYWVIALGVALTGLFGGLMVPMESYLAPRVFGQRVVGKAMGMLSGVILVAMLSTPPLFGLIFDLTGSYTGIFWTFGGLALATLLVVPAIRLQVD</sequence>
<evidence type="ECO:0000256" key="3">
    <source>
        <dbReference type="ARBA" id="ARBA00023136"/>
    </source>
</evidence>
<dbReference type="GO" id="GO:0022857">
    <property type="term" value="F:transmembrane transporter activity"/>
    <property type="evidence" value="ECO:0007669"/>
    <property type="project" value="InterPro"/>
</dbReference>
<dbReference type="RefSeq" id="WP_135445815.1">
    <property type="nucleotide sequence ID" value="NZ_SRLE01000012.1"/>
</dbReference>
<feature type="transmembrane region" description="Helical" evidence="4">
    <location>
        <begin position="100"/>
        <end position="125"/>
    </location>
</feature>
<gene>
    <name evidence="6" type="ORF">E4634_16790</name>
</gene>
<feature type="transmembrane region" description="Helical" evidence="4">
    <location>
        <begin position="351"/>
        <end position="374"/>
    </location>
</feature>
<feature type="transmembrane region" description="Helical" evidence="4">
    <location>
        <begin position="167"/>
        <end position="187"/>
    </location>
</feature>
<feature type="transmembrane region" description="Helical" evidence="4">
    <location>
        <begin position="316"/>
        <end position="339"/>
    </location>
</feature>
<comment type="caution">
    <text evidence="6">The sequence shown here is derived from an EMBL/GenBank/DDBJ whole genome shotgun (WGS) entry which is preliminary data.</text>
</comment>
<keyword evidence="2 4" id="KW-1133">Transmembrane helix</keyword>
<dbReference type="Gene3D" id="1.20.1250.20">
    <property type="entry name" value="MFS general substrate transporter like domains"/>
    <property type="match status" value="2"/>
</dbReference>
<name>A0A4Z0LWW9_9GAMM</name>
<dbReference type="InterPro" id="IPR036259">
    <property type="entry name" value="MFS_trans_sf"/>
</dbReference>
<dbReference type="Proteomes" id="UP000298050">
    <property type="component" value="Unassembled WGS sequence"/>
</dbReference>
<feature type="transmembrane region" description="Helical" evidence="4">
    <location>
        <begin position="12"/>
        <end position="34"/>
    </location>
</feature>
<dbReference type="OrthoDB" id="3199327at2"/>
<dbReference type="SUPFAM" id="SSF103473">
    <property type="entry name" value="MFS general substrate transporter"/>
    <property type="match status" value="1"/>
</dbReference>
<keyword evidence="1 4" id="KW-0812">Transmembrane</keyword>
<keyword evidence="7" id="KW-1185">Reference proteome</keyword>
<feature type="transmembrane region" description="Helical" evidence="4">
    <location>
        <begin position="261"/>
        <end position="280"/>
    </location>
</feature>
<protein>
    <submittedName>
        <fullName evidence="6">MFS transporter</fullName>
    </submittedName>
</protein>
<reference evidence="6 7" key="1">
    <citation type="submission" date="2019-04" db="EMBL/GenBank/DDBJ databases">
        <title>Taxonomy of novel Haliea sp. from mangrove soil of West Coast of India.</title>
        <authorList>
            <person name="Verma A."/>
            <person name="Kumar P."/>
            <person name="Krishnamurthi S."/>
        </authorList>
    </citation>
    <scope>NUCLEOTIDE SEQUENCE [LARGE SCALE GENOMIC DNA]</scope>
    <source>
        <strain evidence="6 7">SAOS-164</strain>
    </source>
</reference>
<evidence type="ECO:0000259" key="5">
    <source>
        <dbReference type="PROSITE" id="PS50850"/>
    </source>
</evidence>
<feature type="transmembrane region" description="Helical" evidence="4">
    <location>
        <begin position="221"/>
        <end position="241"/>
    </location>
</feature>
<evidence type="ECO:0000256" key="1">
    <source>
        <dbReference type="ARBA" id="ARBA00022692"/>
    </source>
</evidence>
<evidence type="ECO:0000313" key="6">
    <source>
        <dbReference type="EMBL" id="TGD71771.1"/>
    </source>
</evidence>
<feature type="transmembrane region" description="Helical" evidence="4">
    <location>
        <begin position="46"/>
        <end position="65"/>
    </location>
</feature>
<evidence type="ECO:0000256" key="2">
    <source>
        <dbReference type="ARBA" id="ARBA00022989"/>
    </source>
</evidence>
<dbReference type="InterPro" id="IPR020846">
    <property type="entry name" value="MFS_dom"/>
</dbReference>
<evidence type="ECO:0000313" key="7">
    <source>
        <dbReference type="Proteomes" id="UP000298050"/>
    </source>
</evidence>
<evidence type="ECO:0000256" key="4">
    <source>
        <dbReference type="SAM" id="Phobius"/>
    </source>
</evidence>
<proteinExistence type="predicted"/>
<accession>A0A4Z0LWW9</accession>
<dbReference type="InterPro" id="IPR050327">
    <property type="entry name" value="Proton-linked_MCT"/>
</dbReference>
<dbReference type="PANTHER" id="PTHR11360:SF284">
    <property type="entry name" value="EG:103B4.3 PROTEIN-RELATED"/>
    <property type="match status" value="1"/>
</dbReference>
<feature type="transmembrane region" description="Helical" evidence="4">
    <location>
        <begin position="137"/>
        <end position="155"/>
    </location>
</feature>
<feature type="transmembrane region" description="Helical" evidence="4">
    <location>
        <begin position="77"/>
        <end position="94"/>
    </location>
</feature>
<dbReference type="AlphaFoldDB" id="A0A4Z0LWW9"/>
<dbReference type="PROSITE" id="PS50850">
    <property type="entry name" value="MFS"/>
    <property type="match status" value="1"/>
</dbReference>
<organism evidence="6 7">
    <name type="scientific">Mangrovimicrobium sediminis</name>
    <dbReference type="NCBI Taxonomy" id="2562682"/>
    <lineage>
        <taxon>Bacteria</taxon>
        <taxon>Pseudomonadati</taxon>
        <taxon>Pseudomonadota</taxon>
        <taxon>Gammaproteobacteria</taxon>
        <taxon>Cellvibrionales</taxon>
        <taxon>Halieaceae</taxon>
        <taxon>Mangrovimicrobium</taxon>
    </lineage>
</organism>